<dbReference type="EMBL" id="GL883141">
    <property type="protein sequence ID" value="EGG01022.1"/>
    <property type="molecule type" value="Genomic_DNA"/>
</dbReference>
<feature type="compositionally biased region" description="Polar residues" evidence="1">
    <location>
        <begin position="458"/>
        <end position="467"/>
    </location>
</feature>
<accession>F4S2L1</accession>
<feature type="region of interest" description="Disordered" evidence="1">
    <location>
        <begin position="1"/>
        <end position="61"/>
    </location>
</feature>
<feature type="region of interest" description="Disordered" evidence="1">
    <location>
        <begin position="444"/>
        <end position="550"/>
    </location>
</feature>
<protein>
    <submittedName>
        <fullName evidence="2">Uncharacterized protein</fullName>
    </submittedName>
</protein>
<gene>
    <name evidence="2" type="ORF">MELLADRAFT_92743</name>
</gene>
<feature type="region of interest" description="Disordered" evidence="1">
    <location>
        <begin position="693"/>
        <end position="798"/>
    </location>
</feature>
<dbReference type="RefSeq" id="XP_007415622.1">
    <property type="nucleotide sequence ID" value="XM_007415560.1"/>
</dbReference>
<feature type="compositionally biased region" description="Low complexity" evidence="1">
    <location>
        <begin position="704"/>
        <end position="718"/>
    </location>
</feature>
<feature type="compositionally biased region" description="Polar residues" evidence="1">
    <location>
        <begin position="387"/>
        <end position="402"/>
    </location>
</feature>
<feature type="region of interest" description="Disordered" evidence="1">
    <location>
        <begin position="1449"/>
        <end position="1469"/>
    </location>
</feature>
<feature type="region of interest" description="Disordered" evidence="1">
    <location>
        <begin position="279"/>
        <end position="420"/>
    </location>
</feature>
<feature type="compositionally biased region" description="Basic and acidic residues" evidence="1">
    <location>
        <begin position="1457"/>
        <end position="1469"/>
    </location>
</feature>
<feature type="compositionally biased region" description="Acidic residues" evidence="1">
    <location>
        <begin position="1188"/>
        <end position="1201"/>
    </location>
</feature>
<feature type="compositionally biased region" description="Basic and acidic residues" evidence="1">
    <location>
        <begin position="1205"/>
        <end position="1218"/>
    </location>
</feature>
<keyword evidence="3" id="KW-1185">Reference proteome</keyword>
<feature type="region of interest" description="Disordered" evidence="1">
    <location>
        <begin position="1268"/>
        <end position="1287"/>
    </location>
</feature>
<feature type="compositionally biased region" description="Polar residues" evidence="1">
    <location>
        <begin position="1140"/>
        <end position="1154"/>
    </location>
</feature>
<evidence type="ECO:0000313" key="3">
    <source>
        <dbReference type="Proteomes" id="UP000001072"/>
    </source>
</evidence>
<proteinExistence type="predicted"/>
<dbReference type="GeneID" id="18936353"/>
<dbReference type="InParanoid" id="F4S2L1"/>
<evidence type="ECO:0000256" key="1">
    <source>
        <dbReference type="SAM" id="MobiDB-lite"/>
    </source>
</evidence>
<sequence length="1616" mass="181899">MSLTDQGHLEHTLTPDRQLNPSFESPGATIPKGSASTTRFPGQNKAADSPIGDSPEDANVNDEIDQRDTLSELFEDLEQLVASPHALNNAAPHQLALEPSGLYNPSLVTPGAPTLPSARHKIAKVPYEQSTDHHWAILSVAPEDLMEDCERMGSMIPQKRRHPSHHVDDQRKRVRQLSWHNSGSPIRFQTLEIPVVPCKSPRISNDLKEQDFPRKRPHISIDVEEQDCKRSCTRSSNHGIPVTSPNHALSQLHRIPPHQEPGTGVDGQVEQVYHDPQVHVNSDQSDSSSIRSSPRASPQGLPLSLLPNYPYQTPSQSRPHSRESMKSNSHQSNSSSIRSHPRSLQQGLLLNLPPNYPHETPRQSHPHSRESMKSNNRPSPMIPDRLQSASVNSNVDRPNSSAHLRVSHPQKPQSPSTLYSSYLTQSPQSFLTHHQIGGVETAYDPTRLTNPAYEQPRSHASINNSLRPQPPYDDHSTAQDESSPHLTYVGSQISPGSHSRTPQESMGGKLQHLHHAHAQQLSRSLNLPTSSSQYSIDVNNSPLVQSQPETRKRFQNISQADAQVFTHQNGPSEDVTFKSAPVNPLNITKQSVLPSEEIPRRQEGCSHSDQQYVETSSAIHDIDEPNNPPNAHHQSAYLQPRMWDGFQFEFGEHKVPHSTVPALTSACSATFQPNQDRTPSQTSSRIYSKMYLPSPRFQQNPDPSASHSGRSSRMSFCSREFEQLQDQSGSQSEPSTRMSLCSPDLQQNQDQTASHSGRSSRMSLCSREFEQIQDQNGSQSGRSTRMSVCSPDLQQDQDRSIFESSRSSRMTFCPENNPQPNLPPVDASAYQHPPPVLPYKTSTSAHLDQTSNRTQGLRVASTDVADYNQIFRLNPIQPSLPTSHQAYVDPQTGPRTPHIGHQTNDPPRHCPTINSSNPPYEDDSTNYNLRSSRPQEFAFQHLAPDYTCQFNNPTRDSQIQNNAQSVQQERLQRIQPAFGHAPNSASQTRDPRTLQQPRWDGFQFEISANHGPSFVLPSGYSAPPQSFNPRHHDGPSRIEGNIFQQTQTEPTTFANPSCVRQTSMMSICSAENQLNQQLQPGQGVQNDQQPHFRPVQAATPTHQQPSGTSTNQQPHPGQSNQFRRMSANDQQPDSRPVQAATPTHQQPSGTSTNQEPHHDLFRRMSANDQQPNSGPVQPATPTDQQQLSDEDLDTQESDSESLFDLAEHRKYQNRENSRRTRNTMARHDGTRYEKLAKPPAECSQYERLTIAIHHYNNMLLGIVRKRKGRKGNRSLPPPPSDDEYRAWDRRKVERRRLVDESVKKARARYLRKNPQAPTAQLAKVGDHAAQRAISEIPPVKFSSLVALRNSGGLYSTTVASTCEGTLALSGFSRFTYDWTDSIKSKWNEAISSLILQEWEKCYKRGDADDYDIDVNQVTPKNTRQVLDRWFNTKAREYVTQCNKETLGENQNEAIEQEASKEKTRRRESQKRLRQKTFKEFFPEHHGLHAIFSERSLHSEDEVDSAGHSYRKPKLWRHQYLIEFLHELDNLHIKQQEGDQAVTSAVKALSRGPYAAAVEADYLARPPKGFPQALLDQQFMNRHVSRVVILSLKLSAHNYDLRPVLAHVKWLQLTKGS</sequence>
<dbReference type="KEGG" id="mlr:MELLADRAFT_92743"/>
<feature type="compositionally biased region" description="Polar residues" evidence="1">
    <location>
        <begin position="1098"/>
        <end position="1133"/>
    </location>
</feature>
<feature type="compositionally biased region" description="Low complexity" evidence="1">
    <location>
        <begin position="326"/>
        <end position="353"/>
    </location>
</feature>
<feature type="compositionally biased region" description="Polar residues" evidence="1">
    <location>
        <begin position="724"/>
        <end position="763"/>
    </location>
</feature>
<name>F4S2L1_MELLP</name>
<dbReference type="Proteomes" id="UP000001072">
    <property type="component" value="Unassembled WGS sequence"/>
</dbReference>
<feature type="compositionally biased region" description="Polar residues" evidence="1">
    <location>
        <begin position="479"/>
        <end position="504"/>
    </location>
</feature>
<dbReference type="eggNOG" id="ENOG502QQDI">
    <property type="taxonomic scope" value="Eukaryota"/>
</dbReference>
<feature type="compositionally biased region" description="Polar residues" evidence="1">
    <location>
        <begin position="1166"/>
        <end position="1187"/>
    </location>
</feature>
<feature type="region of interest" description="Disordered" evidence="1">
    <location>
        <begin position="1016"/>
        <end position="1035"/>
    </location>
</feature>
<feature type="compositionally biased region" description="Polar residues" evidence="1">
    <location>
        <begin position="522"/>
        <end position="548"/>
    </location>
</feature>
<reference evidence="3" key="1">
    <citation type="journal article" date="2011" name="Proc. Natl. Acad. Sci. U.S.A.">
        <title>Obligate biotrophy features unraveled by the genomic analysis of rust fungi.</title>
        <authorList>
            <person name="Duplessis S."/>
            <person name="Cuomo C.A."/>
            <person name="Lin Y.-C."/>
            <person name="Aerts A."/>
            <person name="Tisserant E."/>
            <person name="Veneault-Fourrey C."/>
            <person name="Joly D.L."/>
            <person name="Hacquard S."/>
            <person name="Amselem J."/>
            <person name="Cantarel B.L."/>
            <person name="Chiu R."/>
            <person name="Coutinho P.M."/>
            <person name="Feau N."/>
            <person name="Field M."/>
            <person name="Frey P."/>
            <person name="Gelhaye E."/>
            <person name="Goldberg J."/>
            <person name="Grabherr M.G."/>
            <person name="Kodira C.D."/>
            <person name="Kohler A."/>
            <person name="Kuees U."/>
            <person name="Lindquist E.A."/>
            <person name="Lucas S.M."/>
            <person name="Mago R."/>
            <person name="Mauceli E."/>
            <person name="Morin E."/>
            <person name="Murat C."/>
            <person name="Pangilinan J.L."/>
            <person name="Park R."/>
            <person name="Pearson M."/>
            <person name="Quesneville H."/>
            <person name="Rouhier N."/>
            <person name="Sakthikumar S."/>
            <person name="Salamov A.A."/>
            <person name="Schmutz J."/>
            <person name="Selles B."/>
            <person name="Shapiro H."/>
            <person name="Tanguay P."/>
            <person name="Tuskan G.A."/>
            <person name="Henrissat B."/>
            <person name="Van de Peer Y."/>
            <person name="Rouze P."/>
            <person name="Ellis J.G."/>
            <person name="Dodds P.N."/>
            <person name="Schein J.E."/>
            <person name="Zhong S."/>
            <person name="Hamelin R.C."/>
            <person name="Grigoriev I.V."/>
            <person name="Szabo L.J."/>
            <person name="Martin F."/>
        </authorList>
    </citation>
    <scope>NUCLEOTIDE SEQUENCE [LARGE SCALE GENOMIC DNA]</scope>
    <source>
        <strain evidence="3">98AG31 / pathotype 3-4-7</strain>
    </source>
</reference>
<feature type="compositionally biased region" description="Basic and acidic residues" evidence="1">
    <location>
        <begin position="359"/>
        <end position="372"/>
    </location>
</feature>
<dbReference type="VEuPathDB" id="FungiDB:MELLADRAFT_92743"/>
<feature type="compositionally biased region" description="Low complexity" evidence="1">
    <location>
        <begin position="282"/>
        <end position="299"/>
    </location>
</feature>
<feature type="compositionally biased region" description="Polar residues" evidence="1">
    <location>
        <begin position="772"/>
        <end position="787"/>
    </location>
</feature>
<feature type="region of interest" description="Disordered" evidence="1">
    <location>
        <begin position="892"/>
        <end position="922"/>
    </location>
</feature>
<organism evidence="3">
    <name type="scientific">Melampsora larici-populina (strain 98AG31 / pathotype 3-4-7)</name>
    <name type="common">Poplar leaf rust fungus</name>
    <dbReference type="NCBI Taxonomy" id="747676"/>
    <lineage>
        <taxon>Eukaryota</taxon>
        <taxon>Fungi</taxon>
        <taxon>Dikarya</taxon>
        <taxon>Basidiomycota</taxon>
        <taxon>Pucciniomycotina</taxon>
        <taxon>Pucciniomycetes</taxon>
        <taxon>Pucciniales</taxon>
        <taxon>Melampsoraceae</taxon>
        <taxon>Melampsora</taxon>
    </lineage>
</organism>
<feature type="compositionally biased region" description="Polar residues" evidence="1">
    <location>
        <begin position="410"/>
        <end position="420"/>
    </location>
</feature>
<evidence type="ECO:0000313" key="2">
    <source>
        <dbReference type="EMBL" id="EGG01022.1"/>
    </source>
</evidence>
<feature type="region of interest" description="Disordered" evidence="1">
    <location>
        <begin position="1096"/>
        <end position="1221"/>
    </location>
</feature>
<dbReference type="HOGENOM" id="CLU_246146_0_0_1"/>